<dbReference type="Gene3D" id="3.10.100.10">
    <property type="entry name" value="Mannose-Binding Protein A, subunit A"/>
    <property type="match status" value="1"/>
</dbReference>
<keyword evidence="3" id="KW-0472">Membrane</keyword>
<keyword evidence="3" id="KW-1133">Transmembrane helix</keyword>
<dbReference type="CDD" id="cd03590">
    <property type="entry name" value="CLECT_DC-SIGN_like"/>
    <property type="match status" value="1"/>
</dbReference>
<dbReference type="RefSeq" id="XP_030000931.1">
    <property type="nucleotide sequence ID" value="XM_030145071.1"/>
</dbReference>
<dbReference type="InterPro" id="IPR018378">
    <property type="entry name" value="C-type_lectin_CS"/>
</dbReference>
<dbReference type="InterPro" id="IPR001304">
    <property type="entry name" value="C-type_lectin-like"/>
</dbReference>
<dbReference type="PANTHER" id="PTHR22803">
    <property type="entry name" value="MANNOSE, PHOSPHOLIPASE, LECTIN RECEPTOR RELATED"/>
    <property type="match status" value="1"/>
</dbReference>
<reference evidence="5" key="2">
    <citation type="submission" date="2025-08" db="UniProtKB">
        <authorList>
            <consortium name="Ensembl"/>
        </authorList>
    </citation>
    <scope>IDENTIFICATION</scope>
</reference>
<feature type="domain" description="C-type lectin" evidence="4">
    <location>
        <begin position="109"/>
        <end position="221"/>
    </location>
</feature>
<dbReference type="InterPro" id="IPR016187">
    <property type="entry name" value="CTDL_fold"/>
</dbReference>
<keyword evidence="3" id="KW-0812">Transmembrane</keyword>
<dbReference type="InterPro" id="IPR016186">
    <property type="entry name" value="C-type_lectin-like/link_sf"/>
</dbReference>
<evidence type="ECO:0000256" key="3">
    <source>
        <dbReference type="SAM" id="Phobius"/>
    </source>
</evidence>
<dbReference type="GO" id="GO:0030246">
    <property type="term" value="F:carbohydrate binding"/>
    <property type="evidence" value="ECO:0007669"/>
    <property type="project" value="UniProtKB-KW"/>
</dbReference>
<sequence length="225" mass="26076">MVKFDDSVGYESQASVSGRRVWINRCSGGDAIGRNPTGMKFLRLFIVSFGLLCLLQATLNITLRLTLITKRNLTDSCAAVIKNLTDENEKLKRTQDIFDEYIKQGWFYFSNHLYYKSETKKSWQESRQDCLQRGADLTIISSREEQVFVRNFLSAWIGLTDNETEGIWKWVDGTPLNTSYWHDKEPNNANSNENCGEIGYHGKLNTWNDKPCHSENYWICEKMVM</sequence>
<dbReference type="AlphaFoldDB" id="A0A673CF31"/>
<evidence type="ECO:0000313" key="6">
    <source>
        <dbReference type="Proteomes" id="UP000472271"/>
    </source>
</evidence>
<dbReference type="SMART" id="SM00034">
    <property type="entry name" value="CLECT"/>
    <property type="match status" value="1"/>
</dbReference>
<dbReference type="SUPFAM" id="SSF56436">
    <property type="entry name" value="C-type lectin-like"/>
    <property type="match status" value="1"/>
</dbReference>
<name>A0A673CF31_9TELE</name>
<dbReference type="OrthoDB" id="8950604at2759"/>
<keyword evidence="1" id="KW-0430">Lectin</keyword>
<feature type="transmembrane region" description="Helical" evidence="3">
    <location>
        <begin position="41"/>
        <end position="63"/>
    </location>
</feature>
<dbReference type="Pfam" id="PF00059">
    <property type="entry name" value="Lectin_C"/>
    <property type="match status" value="1"/>
</dbReference>
<reference evidence="5" key="1">
    <citation type="submission" date="2019-06" db="EMBL/GenBank/DDBJ databases">
        <authorList>
            <consortium name="Wellcome Sanger Institute Data Sharing"/>
        </authorList>
    </citation>
    <scope>NUCLEOTIDE SEQUENCE [LARGE SCALE GENOMIC DNA]</scope>
</reference>
<dbReference type="FunCoup" id="A0A673CF31">
    <property type="interactions" value="188"/>
</dbReference>
<keyword evidence="2" id="KW-1015">Disulfide bond</keyword>
<evidence type="ECO:0000256" key="2">
    <source>
        <dbReference type="ARBA" id="ARBA00023157"/>
    </source>
</evidence>
<protein>
    <submittedName>
        <fullName evidence="5">C-type lectin domain family 4 member K-like</fullName>
    </submittedName>
</protein>
<dbReference type="InterPro" id="IPR033989">
    <property type="entry name" value="CD209-like_CTLD"/>
</dbReference>
<accession>A0A673CF31</accession>
<dbReference type="PROSITE" id="PS00615">
    <property type="entry name" value="C_TYPE_LECTIN_1"/>
    <property type="match status" value="1"/>
</dbReference>
<dbReference type="GeneID" id="115426838"/>
<evidence type="ECO:0000256" key="1">
    <source>
        <dbReference type="ARBA" id="ARBA00022734"/>
    </source>
</evidence>
<dbReference type="InterPro" id="IPR050111">
    <property type="entry name" value="C-type_lectin/snaclec_domain"/>
</dbReference>
<gene>
    <name evidence="5" type="primary">LOC115426838</name>
</gene>
<dbReference type="PROSITE" id="PS50041">
    <property type="entry name" value="C_TYPE_LECTIN_2"/>
    <property type="match status" value="1"/>
</dbReference>
<organism evidence="5 6">
    <name type="scientific">Sphaeramia orbicularis</name>
    <name type="common">orbiculate cardinalfish</name>
    <dbReference type="NCBI Taxonomy" id="375764"/>
    <lineage>
        <taxon>Eukaryota</taxon>
        <taxon>Metazoa</taxon>
        <taxon>Chordata</taxon>
        <taxon>Craniata</taxon>
        <taxon>Vertebrata</taxon>
        <taxon>Euteleostomi</taxon>
        <taxon>Actinopterygii</taxon>
        <taxon>Neopterygii</taxon>
        <taxon>Teleostei</taxon>
        <taxon>Neoteleostei</taxon>
        <taxon>Acanthomorphata</taxon>
        <taxon>Gobiaria</taxon>
        <taxon>Kurtiformes</taxon>
        <taxon>Apogonoidei</taxon>
        <taxon>Apogonidae</taxon>
        <taxon>Apogoninae</taxon>
        <taxon>Sphaeramia</taxon>
    </lineage>
</organism>
<evidence type="ECO:0000313" key="5">
    <source>
        <dbReference type="Ensembl" id="ENSSORP00005051924.1"/>
    </source>
</evidence>
<dbReference type="InParanoid" id="A0A673CF31"/>
<proteinExistence type="predicted"/>
<dbReference type="Proteomes" id="UP000472271">
    <property type="component" value="Chromosome 1"/>
</dbReference>
<reference evidence="5" key="3">
    <citation type="submission" date="2025-09" db="UniProtKB">
        <authorList>
            <consortium name="Ensembl"/>
        </authorList>
    </citation>
    <scope>IDENTIFICATION</scope>
</reference>
<evidence type="ECO:0000259" key="4">
    <source>
        <dbReference type="PROSITE" id="PS50041"/>
    </source>
</evidence>
<dbReference type="Ensembl" id="ENSSORT00005053163.1">
    <property type="protein sequence ID" value="ENSSORP00005051924.1"/>
    <property type="gene ID" value="ENSSORG00005023440.1"/>
</dbReference>
<keyword evidence="6" id="KW-1185">Reference proteome</keyword>